<accession>A0A5A7U7C3</accession>
<comment type="caution">
    <text evidence="1">The sequence shown here is derived from an EMBL/GenBank/DDBJ whole genome shotgun (WGS) entry which is preliminary data.</text>
</comment>
<sequence length="142" mass="16070">MEEIHNTYDLPIVPPLVHKGCVRVEEVELDEVYRNVEEVPPTTQTQSQTGCGSLTMMMSTFGSRYCDSEVGTRYYNLGVGPSSSYMNVGPSTSYMDVSPSTSYMHGHGHGYWEHNEYLYHETPAELSDQQEYQQELRGAKTT</sequence>
<name>A0A5A7U7C3_CUCMM</name>
<gene>
    <name evidence="1" type="ORF">E6C27_scaffold1250G00140</name>
</gene>
<reference evidence="1 2" key="1">
    <citation type="submission" date="2019-08" db="EMBL/GenBank/DDBJ databases">
        <title>Draft genome sequences of two oriental melons (Cucumis melo L. var makuwa).</title>
        <authorList>
            <person name="Kwon S.-Y."/>
        </authorList>
    </citation>
    <scope>NUCLEOTIDE SEQUENCE [LARGE SCALE GENOMIC DNA]</scope>
    <source>
        <strain evidence="2">cv. SW 3</strain>
        <tissue evidence="1">Leaf</tissue>
    </source>
</reference>
<dbReference type="AlphaFoldDB" id="A0A5A7U7C3"/>
<organism evidence="1 2">
    <name type="scientific">Cucumis melo var. makuwa</name>
    <name type="common">Oriental melon</name>
    <dbReference type="NCBI Taxonomy" id="1194695"/>
    <lineage>
        <taxon>Eukaryota</taxon>
        <taxon>Viridiplantae</taxon>
        <taxon>Streptophyta</taxon>
        <taxon>Embryophyta</taxon>
        <taxon>Tracheophyta</taxon>
        <taxon>Spermatophyta</taxon>
        <taxon>Magnoliopsida</taxon>
        <taxon>eudicotyledons</taxon>
        <taxon>Gunneridae</taxon>
        <taxon>Pentapetalae</taxon>
        <taxon>rosids</taxon>
        <taxon>fabids</taxon>
        <taxon>Cucurbitales</taxon>
        <taxon>Cucurbitaceae</taxon>
        <taxon>Benincaseae</taxon>
        <taxon>Cucumis</taxon>
    </lineage>
</organism>
<protein>
    <submittedName>
        <fullName evidence="1">GATA zinc finger domain-containing protein 10-like isoform X2</fullName>
    </submittedName>
</protein>
<evidence type="ECO:0000313" key="1">
    <source>
        <dbReference type="EMBL" id="KAA0051214.1"/>
    </source>
</evidence>
<proteinExistence type="predicted"/>
<evidence type="ECO:0000313" key="2">
    <source>
        <dbReference type="Proteomes" id="UP000321393"/>
    </source>
</evidence>
<dbReference type="Proteomes" id="UP000321393">
    <property type="component" value="Unassembled WGS sequence"/>
</dbReference>
<dbReference type="EMBL" id="SSTE01011296">
    <property type="protein sequence ID" value="KAA0051214.1"/>
    <property type="molecule type" value="Genomic_DNA"/>
</dbReference>